<evidence type="ECO:0000256" key="1">
    <source>
        <dbReference type="SAM" id="Phobius"/>
    </source>
</evidence>
<proteinExistence type="predicted"/>
<evidence type="ECO:0000313" key="2">
    <source>
        <dbReference type="EMBL" id="CAL1697620.1"/>
    </source>
</evidence>
<keyword evidence="1" id="KW-0812">Transmembrane</keyword>
<feature type="transmembrane region" description="Helical" evidence="1">
    <location>
        <begin position="121"/>
        <end position="142"/>
    </location>
</feature>
<feature type="transmembrane region" description="Helical" evidence="1">
    <location>
        <begin position="32"/>
        <end position="54"/>
    </location>
</feature>
<evidence type="ECO:0000313" key="3">
    <source>
        <dbReference type="Proteomes" id="UP001497453"/>
    </source>
</evidence>
<keyword evidence="1" id="KW-1133">Transmembrane helix</keyword>
<feature type="transmembrane region" description="Helical" evidence="1">
    <location>
        <begin position="66"/>
        <end position="84"/>
    </location>
</feature>
<protein>
    <submittedName>
        <fullName evidence="2">Uncharacterized protein</fullName>
    </submittedName>
</protein>
<gene>
    <name evidence="2" type="ORF">GFSPODELE1_LOCUS1757</name>
</gene>
<dbReference type="EMBL" id="OZ037953">
    <property type="protein sequence ID" value="CAL1697620.1"/>
    <property type="molecule type" value="Genomic_DNA"/>
</dbReference>
<accession>A0ABP1CPK8</accession>
<sequence length="370" mass="40782">MADTNSTASSVGKPYYGPVGETPSEILLEKTFMASGYLTGVGFGIQLVIYGACIRSLLQRKPRTRFTYFLLVYTTILCIMNAIWTATSAYGLQLTYIDNRNYPDGGSWAFLQVEFSDPSQVVALASYIIGNVMADALLLWRCRVIWTASLGPKVDYIMVIPLLMLLTSFAMAILFAYETSSPAGFFSKITTSFALPYFAISLSLNIVLTLMIVGRMAAYRRKGQEIFGRTYGKHYGSIATMFIESAALYTICSVLLLVTYAIGHPINQIWLGLSPAVQMIANYLIIYRVVQGRAWNTDTLGSKAVHSAMVFETGTYQNSRSRVGRLADTKTTATIDIPLGSVDTNKSGTEMIPTPDENKELTLKWAEESA</sequence>
<dbReference type="Proteomes" id="UP001497453">
    <property type="component" value="Chromosome 10"/>
</dbReference>
<name>A0ABP1CPK8_9APHY</name>
<feature type="transmembrane region" description="Helical" evidence="1">
    <location>
        <begin position="154"/>
        <end position="177"/>
    </location>
</feature>
<organism evidence="2 3">
    <name type="scientific">Somion occarium</name>
    <dbReference type="NCBI Taxonomy" id="3059160"/>
    <lineage>
        <taxon>Eukaryota</taxon>
        <taxon>Fungi</taxon>
        <taxon>Dikarya</taxon>
        <taxon>Basidiomycota</taxon>
        <taxon>Agaricomycotina</taxon>
        <taxon>Agaricomycetes</taxon>
        <taxon>Polyporales</taxon>
        <taxon>Cerrenaceae</taxon>
        <taxon>Somion</taxon>
    </lineage>
</organism>
<keyword evidence="1" id="KW-0472">Membrane</keyword>
<feature type="transmembrane region" description="Helical" evidence="1">
    <location>
        <begin position="238"/>
        <end position="263"/>
    </location>
</feature>
<keyword evidence="3" id="KW-1185">Reference proteome</keyword>
<reference evidence="3" key="1">
    <citation type="submission" date="2024-04" db="EMBL/GenBank/DDBJ databases">
        <authorList>
            <person name="Shaw F."/>
            <person name="Minotto A."/>
        </authorList>
    </citation>
    <scope>NUCLEOTIDE SEQUENCE [LARGE SCALE GENOMIC DNA]</scope>
</reference>
<feature type="transmembrane region" description="Helical" evidence="1">
    <location>
        <begin position="197"/>
        <end position="218"/>
    </location>
</feature>
<feature type="transmembrane region" description="Helical" evidence="1">
    <location>
        <begin position="269"/>
        <end position="290"/>
    </location>
</feature>